<evidence type="ECO:0000313" key="1">
    <source>
        <dbReference type="EMBL" id="RXG15158.1"/>
    </source>
</evidence>
<evidence type="ECO:0000313" key="2">
    <source>
        <dbReference type="Proteomes" id="UP000289821"/>
    </source>
</evidence>
<evidence type="ECO:0008006" key="3">
    <source>
        <dbReference type="Google" id="ProtNLM"/>
    </source>
</evidence>
<comment type="caution">
    <text evidence="1">The sequence shown here is derived from an EMBL/GenBank/DDBJ whole genome shotgun (WGS) entry which is preliminary data.</text>
</comment>
<dbReference type="EMBL" id="QOVI01000003">
    <property type="protein sequence ID" value="RXG15158.1"/>
    <property type="molecule type" value="Genomic_DNA"/>
</dbReference>
<gene>
    <name evidence="1" type="ORF">DSM04_10345</name>
</gene>
<name>A0A4Q0NUH6_9FLAO</name>
<organism evidence="1 2">
    <name type="scientific">Leeuwenhoekiella aestuarii</name>
    <dbReference type="NCBI Taxonomy" id="2249426"/>
    <lineage>
        <taxon>Bacteria</taxon>
        <taxon>Pseudomonadati</taxon>
        <taxon>Bacteroidota</taxon>
        <taxon>Flavobacteriia</taxon>
        <taxon>Flavobacteriales</taxon>
        <taxon>Flavobacteriaceae</taxon>
        <taxon>Leeuwenhoekiella</taxon>
    </lineage>
</organism>
<proteinExistence type="predicted"/>
<dbReference type="RefSeq" id="WP_128760767.1">
    <property type="nucleotide sequence ID" value="NZ_QOVI01000003.1"/>
</dbReference>
<dbReference type="Proteomes" id="UP000289821">
    <property type="component" value="Unassembled WGS sequence"/>
</dbReference>
<accession>A0A4Q0NUH6</accession>
<dbReference type="AlphaFoldDB" id="A0A4Q0NUH6"/>
<reference evidence="1 2" key="1">
    <citation type="submission" date="2018-07" db="EMBL/GenBank/DDBJ databases">
        <title>Leeuwenhoekiella genomics.</title>
        <authorList>
            <person name="Tahon G."/>
            <person name="Willems A."/>
        </authorList>
    </citation>
    <scope>NUCLEOTIDE SEQUENCE [LARGE SCALE GENOMIC DNA]</scope>
    <source>
        <strain evidence="1 2">R-50232</strain>
    </source>
</reference>
<dbReference type="PROSITE" id="PS51257">
    <property type="entry name" value="PROKAR_LIPOPROTEIN"/>
    <property type="match status" value="1"/>
</dbReference>
<dbReference type="OrthoDB" id="1428002at2"/>
<keyword evidence="2" id="KW-1185">Reference proteome</keyword>
<protein>
    <recommendedName>
        <fullName evidence="3">Peptidase M48-like protein</fullName>
    </recommendedName>
</protein>
<sequence>MKNTLLILFIIGIASSCNSNSTEDVQKKLTKAEQFIQLYTLEVVPLFDEYSDLNIPEEIQIDENDLSVNAGAAFGYVEVSKGLVELKDQSIQIFVLAHELAHIATLKQAEGFNLKGELPSGSETSDYKKAEYLADLMAFYLISKNEPETYDLLKEKLNYLEELLGNGDFTHPSGSSRIESLMKYLKGMDNTSKETAFSNRFRTIWSMN</sequence>